<organism evidence="1 2">
    <name type="scientific">Rhodopirellula baltica WH47</name>
    <dbReference type="NCBI Taxonomy" id="991778"/>
    <lineage>
        <taxon>Bacteria</taxon>
        <taxon>Pseudomonadati</taxon>
        <taxon>Planctomycetota</taxon>
        <taxon>Planctomycetia</taxon>
        <taxon>Pirellulales</taxon>
        <taxon>Pirellulaceae</taxon>
        <taxon>Rhodopirellula</taxon>
    </lineage>
</organism>
<reference evidence="1 2" key="1">
    <citation type="journal article" date="2013" name="Mar. Genomics">
        <title>Expression of sulfatases in Rhodopirellula baltica and the diversity of sulfatases in the genus Rhodopirellula.</title>
        <authorList>
            <person name="Wegner C.E."/>
            <person name="Richter-Heitmann T."/>
            <person name="Klindworth A."/>
            <person name="Klockow C."/>
            <person name="Richter M."/>
            <person name="Achstetter T."/>
            <person name="Glockner F.O."/>
            <person name="Harder J."/>
        </authorList>
    </citation>
    <scope>NUCLEOTIDE SEQUENCE [LARGE SCALE GENOMIC DNA]</scope>
    <source>
        <strain evidence="1 2">WH47</strain>
    </source>
</reference>
<dbReference type="AlphaFoldDB" id="F2AZB7"/>
<name>F2AZB7_RHOBT</name>
<dbReference type="EMBL" id="AFAR01000256">
    <property type="protein sequence ID" value="EGF25009.1"/>
    <property type="molecule type" value="Genomic_DNA"/>
</dbReference>
<gene>
    <name evidence="1" type="ORF">RBWH47_01410</name>
</gene>
<sequence>MPLARLPATEQPDAITSEVGERDGLGLEIGLTEHLRQLFDSEVSFVTRRGEGIKKL</sequence>
<accession>F2AZB7</accession>
<evidence type="ECO:0000313" key="1">
    <source>
        <dbReference type="EMBL" id="EGF25009.1"/>
    </source>
</evidence>
<dbReference type="Proteomes" id="UP000006222">
    <property type="component" value="Unassembled WGS sequence"/>
</dbReference>
<protein>
    <submittedName>
        <fullName evidence="1">Uncharacterized protein</fullName>
    </submittedName>
</protein>
<evidence type="ECO:0000313" key="2">
    <source>
        <dbReference type="Proteomes" id="UP000006222"/>
    </source>
</evidence>
<proteinExistence type="predicted"/>
<comment type="caution">
    <text evidence="1">The sequence shown here is derived from an EMBL/GenBank/DDBJ whole genome shotgun (WGS) entry which is preliminary data.</text>
</comment>